<dbReference type="Proteomes" id="UP000620224">
    <property type="component" value="Unassembled WGS sequence"/>
</dbReference>
<feature type="transmembrane region" description="Helical" evidence="2">
    <location>
        <begin position="57"/>
        <end position="76"/>
    </location>
</feature>
<reference evidence="3" key="1">
    <citation type="journal article" date="2014" name="Int. J. Syst. Evol. Microbiol.">
        <title>Complete genome sequence of Corynebacterium casei LMG S-19264T (=DSM 44701T), isolated from a smear-ripened cheese.</title>
        <authorList>
            <consortium name="US DOE Joint Genome Institute (JGI-PGF)"/>
            <person name="Walter F."/>
            <person name="Albersmeier A."/>
            <person name="Kalinowski J."/>
            <person name="Ruckert C."/>
        </authorList>
    </citation>
    <scope>NUCLEOTIDE SEQUENCE</scope>
    <source>
        <strain evidence="3">JCM 4490</strain>
    </source>
</reference>
<dbReference type="AlphaFoldDB" id="A0A918MUF1"/>
<keyword evidence="2" id="KW-0812">Transmembrane</keyword>
<evidence type="ECO:0000313" key="3">
    <source>
        <dbReference type="EMBL" id="GGW70678.1"/>
    </source>
</evidence>
<dbReference type="EMBL" id="BMUE01000014">
    <property type="protein sequence ID" value="GGW70678.1"/>
    <property type="molecule type" value="Genomic_DNA"/>
</dbReference>
<proteinExistence type="predicted"/>
<keyword evidence="2" id="KW-1133">Transmembrane helix</keyword>
<comment type="caution">
    <text evidence="3">The sequence shown here is derived from an EMBL/GenBank/DDBJ whole genome shotgun (WGS) entry which is preliminary data.</text>
</comment>
<keyword evidence="4" id="KW-1185">Reference proteome</keyword>
<evidence type="ECO:0000313" key="4">
    <source>
        <dbReference type="Proteomes" id="UP000620224"/>
    </source>
</evidence>
<evidence type="ECO:0000256" key="1">
    <source>
        <dbReference type="SAM" id="MobiDB-lite"/>
    </source>
</evidence>
<sequence>MVTGATGTSRQGHGPSGTARTPRRGHGPRGTARIRAHEDPAADPAAVRSLMSRQLRLAAMTSGLLVALIGPLPLAFRALPDAATRPGGALVVWAVLGVAAYPALLLIGRWYVVHAERNERDAGDPTGRA</sequence>
<feature type="transmembrane region" description="Helical" evidence="2">
    <location>
        <begin position="88"/>
        <end position="112"/>
    </location>
</feature>
<name>A0A918MUF1_9ACTN</name>
<protein>
    <submittedName>
        <fullName evidence="3">Uncharacterized protein</fullName>
    </submittedName>
</protein>
<gene>
    <name evidence="3" type="ORF">GCM10010503_54940</name>
</gene>
<accession>A0A918MUF1</accession>
<keyword evidence="2" id="KW-0472">Membrane</keyword>
<feature type="compositionally biased region" description="Polar residues" evidence="1">
    <location>
        <begin position="1"/>
        <end position="11"/>
    </location>
</feature>
<reference evidence="3" key="2">
    <citation type="submission" date="2020-09" db="EMBL/GenBank/DDBJ databases">
        <authorList>
            <person name="Sun Q."/>
            <person name="Ohkuma M."/>
        </authorList>
    </citation>
    <scope>NUCLEOTIDE SEQUENCE</scope>
    <source>
        <strain evidence="3">JCM 4490</strain>
    </source>
</reference>
<feature type="region of interest" description="Disordered" evidence="1">
    <location>
        <begin position="1"/>
        <end position="45"/>
    </location>
</feature>
<organism evidence="3 4">
    <name type="scientific">Streptomyces lucensis JCM 4490</name>
    <dbReference type="NCBI Taxonomy" id="1306176"/>
    <lineage>
        <taxon>Bacteria</taxon>
        <taxon>Bacillati</taxon>
        <taxon>Actinomycetota</taxon>
        <taxon>Actinomycetes</taxon>
        <taxon>Kitasatosporales</taxon>
        <taxon>Streptomycetaceae</taxon>
        <taxon>Streptomyces</taxon>
    </lineage>
</organism>
<evidence type="ECO:0000256" key="2">
    <source>
        <dbReference type="SAM" id="Phobius"/>
    </source>
</evidence>